<sequence>MPSALAYRSLRRVASAPVARQIVQRLRAQHDELLLAIGRLESHVLASNVKPDKLEDIEFRVFSQFGEDGILQYLIRSIGPHTDTFVEIGTGDYRESNTRFLVQNNNWRGLVIDGGESHVQFVLRTGMAWRHDVEPVSAFVTRDNINTLMRDHGFEGEIGVLSIDVDGNDYWLWEAVEAVDPAIVVMEYNALFGPSAAITVPYDPAFVNSEAHYSQLYFGASLGAFVHQANKRGYRFIGCSSNGANAFFVRDDIANDLPSLTSEEGYRASRFLTSRNPDGTMSRIRSVTERIALIGHLPVVDVRTGETTTVAEAHAAAAGGGDR</sequence>
<keyword evidence="2" id="KW-1185">Reference proteome</keyword>
<evidence type="ECO:0000313" key="1">
    <source>
        <dbReference type="EMBL" id="GAA3828069.1"/>
    </source>
</evidence>
<evidence type="ECO:0000313" key="2">
    <source>
        <dbReference type="Proteomes" id="UP001501821"/>
    </source>
</evidence>
<comment type="caution">
    <text evidence="1">The sequence shown here is derived from an EMBL/GenBank/DDBJ whole genome shotgun (WGS) entry which is preliminary data.</text>
</comment>
<name>A0ABP7IW25_9ACTN</name>
<organism evidence="1 2">
    <name type="scientific">Nocardioides panacisoli</name>
    <dbReference type="NCBI Taxonomy" id="627624"/>
    <lineage>
        <taxon>Bacteria</taxon>
        <taxon>Bacillati</taxon>
        <taxon>Actinomycetota</taxon>
        <taxon>Actinomycetes</taxon>
        <taxon>Propionibacteriales</taxon>
        <taxon>Nocardioidaceae</taxon>
        <taxon>Nocardioides</taxon>
    </lineage>
</organism>
<gene>
    <name evidence="1" type="ORF">GCM10022242_31830</name>
</gene>
<evidence type="ECO:0008006" key="3">
    <source>
        <dbReference type="Google" id="ProtNLM"/>
    </source>
</evidence>
<dbReference type="Proteomes" id="UP001501821">
    <property type="component" value="Unassembled WGS sequence"/>
</dbReference>
<proteinExistence type="predicted"/>
<reference evidence="2" key="1">
    <citation type="journal article" date="2019" name="Int. J. Syst. Evol. Microbiol.">
        <title>The Global Catalogue of Microorganisms (GCM) 10K type strain sequencing project: providing services to taxonomists for standard genome sequencing and annotation.</title>
        <authorList>
            <consortium name="The Broad Institute Genomics Platform"/>
            <consortium name="The Broad Institute Genome Sequencing Center for Infectious Disease"/>
            <person name="Wu L."/>
            <person name="Ma J."/>
        </authorList>
    </citation>
    <scope>NUCLEOTIDE SEQUENCE [LARGE SCALE GENOMIC DNA]</scope>
    <source>
        <strain evidence="2">JCM 16953</strain>
    </source>
</reference>
<dbReference type="EMBL" id="BAABAH010000013">
    <property type="protein sequence ID" value="GAA3828069.1"/>
    <property type="molecule type" value="Genomic_DNA"/>
</dbReference>
<protein>
    <recommendedName>
        <fullName evidence="3">NADH dehydrogenase</fullName>
    </recommendedName>
</protein>
<accession>A0ABP7IW25</accession>